<dbReference type="PANTHER" id="PTHR48070:SF3">
    <property type="entry name" value="ESTERASE DBAE-RELATED"/>
    <property type="match status" value="1"/>
</dbReference>
<protein>
    <submittedName>
        <fullName evidence="4">Related to oxidoreductase</fullName>
    </submittedName>
</protein>
<dbReference type="InterPro" id="IPR029058">
    <property type="entry name" value="AB_hydrolase_fold"/>
</dbReference>
<organism evidence="4 5">
    <name type="scientific">Phialocephala subalpina</name>
    <dbReference type="NCBI Taxonomy" id="576137"/>
    <lineage>
        <taxon>Eukaryota</taxon>
        <taxon>Fungi</taxon>
        <taxon>Dikarya</taxon>
        <taxon>Ascomycota</taxon>
        <taxon>Pezizomycotina</taxon>
        <taxon>Leotiomycetes</taxon>
        <taxon>Helotiales</taxon>
        <taxon>Mollisiaceae</taxon>
        <taxon>Phialocephala</taxon>
        <taxon>Phialocephala fortinii species complex</taxon>
    </lineage>
</organism>
<sequence length="268" mass="30117">MISRPPETEDPTRTLPRILCLHGGGTNARIFRVQCRGLIAQLKSDFRLVFAQAPFASQAGPDVMSVYSQWGPFKRWLRWRPEHPEIRSEDAVREIDEALDNAMRQDDEAGATGEWVALLGFSQGAKMCASLLYRQQVRVERMGRYSPGLSFRFGILLAGRAPLISLEADVTLSPALPDASEITDVDWNNKPTLNTQGHRLSIPTIHVHGTRDQGLKLHQQLFEDFCEFGRRRLIQWDGDHRVPLKPNDVLPVACAIRELAKETGVSPS</sequence>
<evidence type="ECO:0000313" key="5">
    <source>
        <dbReference type="Proteomes" id="UP000184330"/>
    </source>
</evidence>
<dbReference type="GO" id="GO:0005634">
    <property type="term" value="C:nucleus"/>
    <property type="evidence" value="ECO:0007669"/>
    <property type="project" value="TreeGrafter"/>
</dbReference>
<dbReference type="OrthoDB" id="414698at2759"/>
<accession>A0A1L7WSA9</accession>
<dbReference type="Proteomes" id="UP000184330">
    <property type="component" value="Unassembled WGS sequence"/>
</dbReference>
<dbReference type="EMBL" id="FJOG01000006">
    <property type="protein sequence ID" value="CZR55664.1"/>
    <property type="molecule type" value="Genomic_DNA"/>
</dbReference>
<keyword evidence="5" id="KW-1185">Reference proteome</keyword>
<evidence type="ECO:0000256" key="2">
    <source>
        <dbReference type="ARBA" id="ARBA00022801"/>
    </source>
</evidence>
<comment type="similarity">
    <text evidence="1">Belongs to the LovG family.</text>
</comment>
<dbReference type="PANTHER" id="PTHR48070">
    <property type="entry name" value="ESTERASE OVCA2"/>
    <property type="match status" value="1"/>
</dbReference>
<proteinExistence type="inferred from homology"/>
<dbReference type="InterPro" id="IPR050593">
    <property type="entry name" value="LovG"/>
</dbReference>
<reference evidence="4 5" key="1">
    <citation type="submission" date="2016-03" db="EMBL/GenBank/DDBJ databases">
        <authorList>
            <person name="Ploux O."/>
        </authorList>
    </citation>
    <scope>NUCLEOTIDE SEQUENCE [LARGE SCALE GENOMIC DNA]</scope>
    <source>
        <strain evidence="4 5">UAMH 11012</strain>
    </source>
</reference>
<dbReference type="InterPro" id="IPR005645">
    <property type="entry name" value="FSH-like_dom"/>
</dbReference>
<dbReference type="Gene3D" id="3.40.50.1820">
    <property type="entry name" value="alpha/beta hydrolase"/>
    <property type="match status" value="1"/>
</dbReference>
<keyword evidence="2" id="KW-0378">Hydrolase</keyword>
<dbReference type="GO" id="GO:0044550">
    <property type="term" value="P:secondary metabolite biosynthetic process"/>
    <property type="evidence" value="ECO:0007669"/>
    <property type="project" value="TreeGrafter"/>
</dbReference>
<evidence type="ECO:0000259" key="3">
    <source>
        <dbReference type="Pfam" id="PF03959"/>
    </source>
</evidence>
<evidence type="ECO:0000256" key="1">
    <source>
        <dbReference type="ARBA" id="ARBA00005863"/>
    </source>
</evidence>
<dbReference type="GO" id="GO:0016787">
    <property type="term" value="F:hydrolase activity"/>
    <property type="evidence" value="ECO:0007669"/>
    <property type="project" value="UniProtKB-KW"/>
</dbReference>
<name>A0A1L7WSA9_9HELO</name>
<feature type="domain" description="Serine hydrolase" evidence="3">
    <location>
        <begin position="16"/>
        <end position="246"/>
    </location>
</feature>
<dbReference type="GO" id="GO:0005737">
    <property type="term" value="C:cytoplasm"/>
    <property type="evidence" value="ECO:0007669"/>
    <property type="project" value="TreeGrafter"/>
</dbReference>
<gene>
    <name evidence="4" type="ORF">PAC_05552</name>
</gene>
<dbReference type="SUPFAM" id="SSF53474">
    <property type="entry name" value="alpha/beta-Hydrolases"/>
    <property type="match status" value="1"/>
</dbReference>
<dbReference type="Pfam" id="PF03959">
    <property type="entry name" value="FSH1"/>
    <property type="match status" value="1"/>
</dbReference>
<evidence type="ECO:0000313" key="4">
    <source>
        <dbReference type="EMBL" id="CZR55664.1"/>
    </source>
</evidence>
<dbReference type="AlphaFoldDB" id="A0A1L7WSA9"/>